<dbReference type="SUPFAM" id="SSF57863">
    <property type="entry name" value="ArfGap/RecO-like zinc finger"/>
    <property type="match status" value="1"/>
</dbReference>
<name>A0ABM1KHZ4_GEKJA</name>
<dbReference type="Pfam" id="PF01412">
    <property type="entry name" value="ArfGap"/>
    <property type="match status" value="1"/>
</dbReference>
<keyword evidence="7" id="KW-1185">Reference proteome</keyword>
<keyword evidence="4" id="KW-0862">Zinc</keyword>
<dbReference type="InterPro" id="IPR001164">
    <property type="entry name" value="ArfGAP_dom"/>
</dbReference>
<dbReference type="PROSITE" id="PS50115">
    <property type="entry name" value="ARFGAP"/>
    <property type="match status" value="1"/>
</dbReference>
<dbReference type="PANTHER" id="PTHR46134">
    <property type="entry name" value="DRONGO, ISOFORM F"/>
    <property type="match status" value="1"/>
</dbReference>
<dbReference type="Gene3D" id="3.30.450.50">
    <property type="entry name" value="Longin domain"/>
    <property type="match status" value="1"/>
</dbReference>
<organism evidence="7 8">
    <name type="scientific">Gekko japonicus</name>
    <name type="common">Schlegel's Japanese gecko</name>
    <dbReference type="NCBI Taxonomy" id="146911"/>
    <lineage>
        <taxon>Eukaryota</taxon>
        <taxon>Metazoa</taxon>
        <taxon>Chordata</taxon>
        <taxon>Craniata</taxon>
        <taxon>Vertebrata</taxon>
        <taxon>Euteleostomi</taxon>
        <taxon>Lepidosauria</taxon>
        <taxon>Squamata</taxon>
        <taxon>Bifurcata</taxon>
        <taxon>Gekkota</taxon>
        <taxon>Gekkonidae</taxon>
        <taxon>Gekkoninae</taxon>
        <taxon>Gekko</taxon>
    </lineage>
</organism>
<evidence type="ECO:0000259" key="6">
    <source>
        <dbReference type="PROSITE" id="PS50115"/>
    </source>
</evidence>
<dbReference type="PRINTS" id="PR00405">
    <property type="entry name" value="REVINTRACTNG"/>
</dbReference>
<dbReference type="PANTHER" id="PTHR46134:SF3">
    <property type="entry name" value="ARFGAP WITH FG REPEATS 1"/>
    <property type="match status" value="1"/>
</dbReference>
<dbReference type="InterPro" id="IPR037278">
    <property type="entry name" value="ARFGAP/RecO"/>
</dbReference>
<protein>
    <submittedName>
        <fullName evidence="8">Arf-GAP domain and FG repeat-containing protein 1 isoform X5</fullName>
    </submittedName>
</protein>
<evidence type="ECO:0000256" key="3">
    <source>
        <dbReference type="ARBA" id="ARBA00022771"/>
    </source>
</evidence>
<dbReference type="InterPro" id="IPR038508">
    <property type="entry name" value="ArfGAP_dom_sf"/>
</dbReference>
<proteinExistence type="predicted"/>
<evidence type="ECO:0000313" key="8">
    <source>
        <dbReference type="RefSeq" id="XP_015273331.1"/>
    </source>
</evidence>
<dbReference type="Proteomes" id="UP000694871">
    <property type="component" value="Unplaced"/>
</dbReference>
<keyword evidence="1" id="KW-0479">Metal-binding</keyword>
<dbReference type="CDD" id="cd08857">
    <property type="entry name" value="ArfGap_AGFG1"/>
    <property type="match status" value="1"/>
</dbReference>
<evidence type="ECO:0000256" key="5">
    <source>
        <dbReference type="PROSITE-ProRule" id="PRU00288"/>
    </source>
</evidence>
<accession>A0ABM1KHZ4</accession>
<dbReference type="Gene3D" id="1.10.220.150">
    <property type="entry name" value="Arf GTPase activating protein"/>
    <property type="match status" value="1"/>
</dbReference>
<gene>
    <name evidence="8" type="primary">AGFG1</name>
</gene>
<reference evidence="8" key="1">
    <citation type="submission" date="2025-08" db="UniProtKB">
        <authorList>
            <consortium name="RefSeq"/>
        </authorList>
    </citation>
    <scope>IDENTIFICATION</scope>
</reference>
<sequence>MAASAKRKQEEKHLKLLREMSSLPPNRKCFDCDQRGPTYTDMTVGSFVCTSCSGILRGLNPPHRVKSISMTTFTQHEIEFLQKHGNEVCKQIWLGLFDDRSSAIPDFRDPQKVKEFLQEKYEKKRWYVPPEQAKVVASVHASISGSSASSTSSTPEVKPLKSLLGESAPALHINKGTPTQSPVVVRSQGQSQEKKQFDLLSDLGSDIFAAPAPQSTATANFANFAHFNSHTAFRTLSSSCSFGEFTTSAFPLQAVRSGSAGSVNANFAHFDNFPKSSSADFGAFSTSQSSTTSASKALVNKSNLHSADKYAALANLDNIFSTGQGGSEQGSGFGAVNTAPAGPAVSAPSQPSASSDKYAALAELDSVFSSTATSSNAYTSTSNVSSNAFGTVSVGSNTQTQPTSSSVPAPFGATPSTNPFVAASVAPSTNPFQTSNRTATATTFGTASMSMPAGFGTPASFSLPTSFSGNFQQPAFPAQAAFPQAAFTQQPNGGGFAVFGQAKPVATPFGQVTAVGVSSNPFMAGAPAGQFPTGSSSTNPFL</sequence>
<dbReference type="SMART" id="SM00105">
    <property type="entry name" value="ArfGap"/>
    <property type="match status" value="1"/>
</dbReference>
<dbReference type="RefSeq" id="XP_015273331.1">
    <property type="nucleotide sequence ID" value="XM_015417845.1"/>
</dbReference>
<keyword evidence="2" id="KW-0677">Repeat</keyword>
<feature type="domain" description="Arf-GAP" evidence="6">
    <location>
        <begin position="11"/>
        <end position="135"/>
    </location>
</feature>
<evidence type="ECO:0000256" key="2">
    <source>
        <dbReference type="ARBA" id="ARBA00022737"/>
    </source>
</evidence>
<evidence type="ECO:0000256" key="4">
    <source>
        <dbReference type="ARBA" id="ARBA00022833"/>
    </source>
</evidence>
<dbReference type="GeneID" id="107116005"/>
<dbReference type="InterPro" id="IPR052248">
    <property type="entry name" value="Arf-GAP_FG-repeat_protein"/>
</dbReference>
<evidence type="ECO:0000313" key="7">
    <source>
        <dbReference type="Proteomes" id="UP000694871"/>
    </source>
</evidence>
<keyword evidence="3 5" id="KW-0863">Zinc-finger</keyword>
<evidence type="ECO:0000256" key="1">
    <source>
        <dbReference type="ARBA" id="ARBA00022723"/>
    </source>
</evidence>